<proteinExistence type="predicted"/>
<evidence type="ECO:0000313" key="2">
    <source>
        <dbReference type="Proteomes" id="UP000298595"/>
    </source>
</evidence>
<dbReference type="KEGG" id="aare:D3093_08780"/>
<name>A0A4D8PJ19_9PROT</name>
<reference evidence="1 2" key="1">
    <citation type="submission" date="2018-09" db="EMBL/GenBank/DDBJ databases">
        <title>Whole genome based analysis of evolution and adaptive divergence in Indian and Brazilian strains of Azospirillum brasilense.</title>
        <authorList>
            <person name="Singh C."/>
            <person name="Tripathi A.K."/>
        </authorList>
    </citation>
    <scope>NUCLEOTIDE SEQUENCE [LARGE SCALE GENOMIC DNA]</scope>
    <source>
        <strain evidence="1 2">MTCC4035</strain>
    </source>
</reference>
<evidence type="ECO:0000313" key="1">
    <source>
        <dbReference type="EMBL" id="QCN95341.1"/>
    </source>
</evidence>
<accession>A0A4D8PJ19</accession>
<dbReference type="Proteomes" id="UP000298595">
    <property type="component" value="Chromosome"/>
</dbReference>
<gene>
    <name evidence="1" type="ORF">D3093_08780</name>
</gene>
<sequence>MPDPLDWLFDRYGCRPRSLQKMIELSDRLPARWDSVQEGRYRDRMIRLANTVLEVSNDTTVTDELAAFRERFTNATALEIQRFVVYLVYLSLPDQGWPQPVVWDFEAGCPRVYHVDSLLEHAERLVLTLVALSLRDKR</sequence>
<dbReference type="RefSeq" id="WP_137115251.1">
    <property type="nucleotide sequence ID" value="NZ_CP032321.1"/>
</dbReference>
<dbReference type="EMBL" id="CP032321">
    <property type="protein sequence ID" value="QCN95341.1"/>
    <property type="molecule type" value="Genomic_DNA"/>
</dbReference>
<organism evidence="1 2">
    <name type="scientific">Azospirillum argentinense</name>
    <dbReference type="NCBI Taxonomy" id="2970906"/>
    <lineage>
        <taxon>Bacteria</taxon>
        <taxon>Pseudomonadati</taxon>
        <taxon>Pseudomonadota</taxon>
        <taxon>Alphaproteobacteria</taxon>
        <taxon>Rhodospirillales</taxon>
        <taxon>Azospirillaceae</taxon>
        <taxon>Azospirillum</taxon>
    </lineage>
</organism>
<protein>
    <submittedName>
        <fullName evidence="1">Uncharacterized protein</fullName>
    </submittedName>
</protein>
<dbReference type="AlphaFoldDB" id="A0A4D8PJ19"/>